<comment type="similarity">
    <text evidence="2">Belongs to the cation transport ATPase (P-type) (TC 3.A.3) family. Type IIC subfamily.</text>
</comment>
<comment type="caution">
    <text evidence="18">The sequence shown here is derived from an EMBL/GenBank/DDBJ whole genome shotgun (WGS) entry which is preliminary data.</text>
</comment>
<proteinExistence type="inferred from homology"/>
<keyword evidence="8" id="KW-0547">Nucleotide-binding</keyword>
<evidence type="ECO:0000256" key="7">
    <source>
        <dbReference type="ARBA" id="ARBA00022692"/>
    </source>
</evidence>
<feature type="transmembrane region" description="Helical" evidence="16">
    <location>
        <begin position="1000"/>
        <end position="1017"/>
    </location>
</feature>
<organism evidence="18 19">
    <name type="scientific">Orchesella dallaii</name>
    <dbReference type="NCBI Taxonomy" id="48710"/>
    <lineage>
        <taxon>Eukaryota</taxon>
        <taxon>Metazoa</taxon>
        <taxon>Ecdysozoa</taxon>
        <taxon>Arthropoda</taxon>
        <taxon>Hexapoda</taxon>
        <taxon>Collembola</taxon>
        <taxon>Entomobryomorpha</taxon>
        <taxon>Entomobryoidea</taxon>
        <taxon>Orchesellidae</taxon>
        <taxon>Orchesellinae</taxon>
        <taxon>Orchesella</taxon>
    </lineage>
</organism>
<feature type="transmembrane region" description="Helical" evidence="16">
    <location>
        <begin position="929"/>
        <end position="952"/>
    </location>
</feature>
<keyword evidence="13" id="KW-0406">Ion transport</keyword>
<dbReference type="EMBL" id="CAXLJM020000006">
    <property type="protein sequence ID" value="CAL8071426.1"/>
    <property type="molecule type" value="Genomic_DNA"/>
</dbReference>
<dbReference type="SUPFAM" id="SSF81660">
    <property type="entry name" value="Metal cation-transporting ATPase, ATP-binding domain N"/>
    <property type="match status" value="1"/>
</dbReference>
<keyword evidence="11" id="KW-1278">Translocase</keyword>
<dbReference type="InterPro" id="IPR036412">
    <property type="entry name" value="HAD-like_sf"/>
</dbReference>
<gene>
    <name evidence="18" type="ORF">ODALV1_LOCUS1710</name>
</gene>
<dbReference type="SUPFAM" id="SSF56784">
    <property type="entry name" value="HAD-like"/>
    <property type="match status" value="1"/>
</dbReference>
<feature type="transmembrane region" description="Helical" evidence="16">
    <location>
        <begin position="398"/>
        <end position="423"/>
    </location>
</feature>
<feature type="transmembrane region" description="Helical" evidence="16">
    <location>
        <begin position="1065"/>
        <end position="1081"/>
    </location>
</feature>
<name>A0ABP1PMN2_9HEXA</name>
<dbReference type="PRINTS" id="PR00119">
    <property type="entry name" value="CATATPASE"/>
</dbReference>
<dbReference type="PANTHER" id="PTHR43294">
    <property type="entry name" value="SODIUM/POTASSIUM-TRANSPORTING ATPASE SUBUNIT ALPHA"/>
    <property type="match status" value="1"/>
</dbReference>
<dbReference type="InterPro" id="IPR004014">
    <property type="entry name" value="ATPase_P-typ_cation-transptr_N"/>
</dbReference>
<dbReference type="InterPro" id="IPR059000">
    <property type="entry name" value="ATPase_P-type_domA"/>
</dbReference>
<evidence type="ECO:0000256" key="12">
    <source>
        <dbReference type="ARBA" id="ARBA00022989"/>
    </source>
</evidence>
<dbReference type="SUPFAM" id="SSF81653">
    <property type="entry name" value="Calcium ATPase, transduction domain A"/>
    <property type="match status" value="1"/>
</dbReference>
<dbReference type="PROSITE" id="PS00154">
    <property type="entry name" value="ATPASE_E1_E2"/>
    <property type="match status" value="1"/>
</dbReference>
<feature type="transmembrane region" description="Helical" evidence="16">
    <location>
        <begin position="1029"/>
        <end position="1053"/>
    </location>
</feature>
<dbReference type="SUPFAM" id="SSF81665">
    <property type="entry name" value="Calcium ATPase, transmembrane domain M"/>
    <property type="match status" value="1"/>
</dbReference>
<protein>
    <recommendedName>
        <fullName evidence="17">Cation-transporting P-type ATPase N-terminal domain-containing protein</fullName>
    </recommendedName>
</protein>
<evidence type="ECO:0000256" key="3">
    <source>
        <dbReference type="ARBA" id="ARBA00022448"/>
    </source>
</evidence>
<keyword evidence="6" id="KW-0597">Phosphoprotein</keyword>
<dbReference type="Pfam" id="PF00122">
    <property type="entry name" value="E1-E2_ATPase"/>
    <property type="match status" value="1"/>
</dbReference>
<dbReference type="Gene3D" id="3.40.1110.10">
    <property type="entry name" value="Calcium-transporting ATPase, cytoplasmic domain N"/>
    <property type="match status" value="1"/>
</dbReference>
<dbReference type="PRINTS" id="PR00121">
    <property type="entry name" value="NAKATPASE"/>
</dbReference>
<dbReference type="Gene3D" id="1.20.1110.10">
    <property type="entry name" value="Calcium-transporting ATPase, transmembrane domain"/>
    <property type="match status" value="1"/>
</dbReference>
<evidence type="ECO:0000256" key="11">
    <source>
        <dbReference type="ARBA" id="ARBA00022967"/>
    </source>
</evidence>
<keyword evidence="14 16" id="KW-0472">Membrane</keyword>
<keyword evidence="5" id="KW-0633">Potassium transport</keyword>
<keyword evidence="3" id="KW-0813">Transport</keyword>
<keyword evidence="19" id="KW-1185">Reference proteome</keyword>
<feature type="transmembrane region" description="Helical" evidence="16">
    <location>
        <begin position="206"/>
        <end position="226"/>
    </location>
</feature>
<dbReference type="InterPro" id="IPR023214">
    <property type="entry name" value="HAD_sf"/>
</dbReference>
<dbReference type="Pfam" id="PF13246">
    <property type="entry name" value="Cation_ATPase"/>
    <property type="match status" value="1"/>
</dbReference>
<evidence type="ECO:0000259" key="17">
    <source>
        <dbReference type="SMART" id="SM00831"/>
    </source>
</evidence>
<dbReference type="PANTHER" id="PTHR43294:SF21">
    <property type="entry name" value="CATION TRANSPORTING ATPASE"/>
    <property type="match status" value="1"/>
</dbReference>
<evidence type="ECO:0000256" key="10">
    <source>
        <dbReference type="ARBA" id="ARBA00022958"/>
    </source>
</evidence>
<dbReference type="InterPro" id="IPR044492">
    <property type="entry name" value="P_typ_ATPase_HD_dom"/>
</dbReference>
<accession>A0ABP1PMN2</accession>
<dbReference type="Proteomes" id="UP001642540">
    <property type="component" value="Unassembled WGS sequence"/>
</dbReference>
<feature type="domain" description="Cation-transporting P-type ATPase N-terminal" evidence="17">
    <location>
        <begin position="119"/>
        <end position="193"/>
    </location>
</feature>
<evidence type="ECO:0000256" key="9">
    <source>
        <dbReference type="ARBA" id="ARBA00022840"/>
    </source>
</evidence>
<dbReference type="Gene3D" id="3.40.50.1000">
    <property type="entry name" value="HAD superfamily/HAD-like"/>
    <property type="match status" value="1"/>
</dbReference>
<feature type="transmembrane region" description="Helical" evidence="16">
    <location>
        <begin position="368"/>
        <end position="392"/>
    </location>
</feature>
<dbReference type="InterPro" id="IPR001757">
    <property type="entry name" value="P_typ_ATPase"/>
</dbReference>
<evidence type="ECO:0000256" key="15">
    <source>
        <dbReference type="SAM" id="MobiDB-lite"/>
    </source>
</evidence>
<dbReference type="NCBIfam" id="TIGR01494">
    <property type="entry name" value="ATPase_P-type"/>
    <property type="match status" value="2"/>
</dbReference>
<feature type="compositionally biased region" description="Polar residues" evidence="15">
    <location>
        <begin position="36"/>
        <end position="45"/>
    </location>
</feature>
<dbReference type="InterPro" id="IPR005775">
    <property type="entry name" value="P-type_ATPase_IIC"/>
</dbReference>
<dbReference type="SFLD" id="SFLDG00002">
    <property type="entry name" value="C1.7:_P-type_atpase_like"/>
    <property type="match status" value="1"/>
</dbReference>
<evidence type="ECO:0000256" key="13">
    <source>
        <dbReference type="ARBA" id="ARBA00023065"/>
    </source>
</evidence>
<dbReference type="SFLD" id="SFLDF00027">
    <property type="entry name" value="p-type_atpase"/>
    <property type="match status" value="1"/>
</dbReference>
<evidence type="ECO:0000256" key="1">
    <source>
        <dbReference type="ARBA" id="ARBA00004651"/>
    </source>
</evidence>
<dbReference type="InterPro" id="IPR018303">
    <property type="entry name" value="ATPase_P-typ_P_site"/>
</dbReference>
<dbReference type="NCBIfam" id="TIGR01106">
    <property type="entry name" value="ATPase-IIC_X-K"/>
    <property type="match status" value="1"/>
</dbReference>
<sequence length="1103" mass="122396">MSAGKPNMGRKLSRKSSYVFENGQIPGYVHMIRQASRTSSMVSRTTDPEPRESYGSPRVSRLWKETRQPRTPATPEPPDVDERTPLLLGKTPKKPDTRSDEEAKAESVLADLRKELEMDSHKISLDELYTRLETNPENGLSNRQAELHQSKYGMNLLTPPKETPEWIKFARNLLGGFAILMWIGAFLCFAAFAVQNATKPDAPKDYLYLGIVLASVVLISGLFSYYQEAKSSRIMDSFKKLVPQHAQVIREGSQLSVCVTELAVGDVVELTYGDRIPADIRLIESFGLKVDNSALTGESEAVARSAECTHDNPLETKNLVFFSTSAIEGTGKGIVVNVGDKTLMGRIAGLASRLESSQTPIAREMDHFVHIISSVAIFFGVLFFIISVAMGYSWLDSAVFLIGIIVANVPEGLLATVTVCLALTAKRMASKNCLVKHLEAVETLGSVSVICSDKTGTLTQNKMSMSRMWYNGKMHAVERPDDPDNEGLSKIIVGDPEFMALATVARLCSRAHFKVGQVGIPDALREVVGDATESAILKRMETLLGNVEQYRFRNKKVCEIPFNSTNKYQASVHCNKSDCGSHFLLAMKGAPEKIIEQCSTILINGETKELDEQCKAEFKAAYEELGARGERVIGFCDYRLPPEEFPEGHLFNTENPEFMSFTFRFVGLISLIDPPRVNVPNAVRTCRSAGIKVVMVTGDHPLTAKAIARQVGIISPGNKTLDELAATQGVPVSDLDPSQVKVAVIHGSELIDMDEEELDAIIRNFDELVFARTSPQQKLQIVEGFQRQGTCVAVTGDGVNDSPALKKADIGISMGITGSDVSKEAADMILLDDNFASIVTGVEEGRLIFDNLKKCVFYTLTDNISELTPFFLFILARIPLPLGTISILCIDLGTDVVPAVSLAYEKGESDIMRRSPRNPLKDNLVTKQLISYAYGQIGMIESFAGMLTYFVIMSENGFLPLKLLGLRSQWDAQQINDLEDSFGQEWTYEQRKRLENTCSAAYFVSIVVCQWANLIISKTRRVSIFKKGMTNWVLNFALIFETALACVLIYTPGMDVALKMMPLRVHWWLPALPFAILIFVYDEIRRLIIRKFPGSWVEEEFYY</sequence>
<keyword evidence="7 16" id="KW-0812">Transmembrane</keyword>
<keyword evidence="10" id="KW-0630">Potassium</keyword>
<reference evidence="18 19" key="1">
    <citation type="submission" date="2024-08" db="EMBL/GenBank/DDBJ databases">
        <authorList>
            <person name="Cucini C."/>
            <person name="Frati F."/>
        </authorList>
    </citation>
    <scope>NUCLEOTIDE SEQUENCE [LARGE SCALE GENOMIC DNA]</scope>
</reference>
<dbReference type="SFLD" id="SFLDS00003">
    <property type="entry name" value="Haloacid_Dehalogenase"/>
    <property type="match status" value="1"/>
</dbReference>
<evidence type="ECO:0000256" key="6">
    <source>
        <dbReference type="ARBA" id="ARBA00022553"/>
    </source>
</evidence>
<comment type="subcellular location">
    <subcellularLocation>
        <location evidence="1">Cell membrane</location>
        <topology evidence="1">Multi-pass membrane protein</topology>
    </subcellularLocation>
</comment>
<evidence type="ECO:0000313" key="19">
    <source>
        <dbReference type="Proteomes" id="UP001642540"/>
    </source>
</evidence>
<evidence type="ECO:0000256" key="4">
    <source>
        <dbReference type="ARBA" id="ARBA00022475"/>
    </source>
</evidence>
<evidence type="ECO:0000256" key="2">
    <source>
        <dbReference type="ARBA" id="ARBA00006934"/>
    </source>
</evidence>
<feature type="transmembrane region" description="Helical" evidence="16">
    <location>
        <begin position="173"/>
        <end position="194"/>
    </location>
</feature>
<evidence type="ECO:0000256" key="14">
    <source>
        <dbReference type="ARBA" id="ARBA00023136"/>
    </source>
</evidence>
<keyword evidence="12 16" id="KW-1133">Transmembrane helix</keyword>
<evidence type="ECO:0000256" key="16">
    <source>
        <dbReference type="SAM" id="Phobius"/>
    </source>
</evidence>
<dbReference type="InterPro" id="IPR050510">
    <property type="entry name" value="Cation_transp_ATPase_P-type"/>
</dbReference>
<dbReference type="SMART" id="SM00831">
    <property type="entry name" value="Cation_ATPase_N"/>
    <property type="match status" value="1"/>
</dbReference>
<feature type="compositionally biased region" description="Basic and acidic residues" evidence="15">
    <location>
        <begin position="93"/>
        <end position="105"/>
    </location>
</feature>
<dbReference type="InterPro" id="IPR023299">
    <property type="entry name" value="ATPase_P-typ_cyto_dom_N"/>
</dbReference>
<dbReference type="InterPro" id="IPR008250">
    <property type="entry name" value="ATPase_P-typ_transduc_dom_A_sf"/>
</dbReference>
<dbReference type="InterPro" id="IPR006068">
    <property type="entry name" value="ATPase_P-typ_cation-transptr_C"/>
</dbReference>
<dbReference type="Pfam" id="PF00690">
    <property type="entry name" value="Cation_ATPase_N"/>
    <property type="match status" value="1"/>
</dbReference>
<dbReference type="Pfam" id="PF00689">
    <property type="entry name" value="Cation_ATPase_C"/>
    <property type="match status" value="1"/>
</dbReference>
<dbReference type="InterPro" id="IPR023298">
    <property type="entry name" value="ATPase_P-typ_TM_dom_sf"/>
</dbReference>
<keyword evidence="4" id="KW-1003">Cell membrane</keyword>
<dbReference type="Gene3D" id="2.70.150.10">
    <property type="entry name" value="Calcium-transporting ATPase, cytoplasmic transduction domain A"/>
    <property type="match status" value="1"/>
</dbReference>
<evidence type="ECO:0000256" key="5">
    <source>
        <dbReference type="ARBA" id="ARBA00022538"/>
    </source>
</evidence>
<evidence type="ECO:0000313" key="18">
    <source>
        <dbReference type="EMBL" id="CAL8071426.1"/>
    </source>
</evidence>
<keyword evidence="9" id="KW-0067">ATP-binding</keyword>
<evidence type="ECO:0000256" key="8">
    <source>
        <dbReference type="ARBA" id="ARBA00022741"/>
    </source>
</evidence>
<feature type="region of interest" description="Disordered" evidence="15">
    <location>
        <begin position="36"/>
        <end position="105"/>
    </location>
</feature>